<evidence type="ECO:0000256" key="1">
    <source>
        <dbReference type="ARBA" id="ARBA00004496"/>
    </source>
</evidence>
<comment type="subcellular location">
    <subcellularLocation>
        <location evidence="1">Cytoplasm</location>
    </subcellularLocation>
</comment>
<keyword evidence="3 6" id="KW-0808">Transferase</keyword>
<keyword evidence="8" id="KW-0670">Pyruvate</keyword>
<dbReference type="FunFam" id="3.40.250.10:FF:000001">
    <property type="entry name" value="Sulfurtransferase"/>
    <property type="match status" value="1"/>
</dbReference>
<dbReference type="RefSeq" id="WP_141165937.1">
    <property type="nucleotide sequence ID" value="NZ_VHLH01000006.1"/>
</dbReference>
<evidence type="ECO:0000313" key="8">
    <source>
        <dbReference type="EMBL" id="TPW30376.1"/>
    </source>
</evidence>
<name>A0A506UAH9_9HYPH</name>
<dbReference type="GO" id="GO:0004792">
    <property type="term" value="F:thiosulfate-cyanide sulfurtransferase activity"/>
    <property type="evidence" value="ECO:0007669"/>
    <property type="project" value="InterPro"/>
</dbReference>
<gene>
    <name evidence="8" type="primary">sseA</name>
    <name evidence="8" type="ORF">FJU11_05040</name>
</gene>
<evidence type="ECO:0000256" key="3">
    <source>
        <dbReference type="ARBA" id="ARBA00022679"/>
    </source>
</evidence>
<dbReference type="AlphaFoldDB" id="A0A506UAH9"/>
<accession>A0A506UAH9</accession>
<dbReference type="InterPro" id="IPR001763">
    <property type="entry name" value="Rhodanese-like_dom"/>
</dbReference>
<dbReference type="InterPro" id="IPR045078">
    <property type="entry name" value="TST/MPST-like"/>
</dbReference>
<comment type="catalytic activity">
    <reaction evidence="5">
        <text>2-oxo-3-sulfanylpropanoate + [thioredoxin]-dithiol = [thioredoxin]-disulfide + hydrogen sulfide + pyruvate + H(+)</text>
        <dbReference type="Rhea" id="RHEA:21740"/>
        <dbReference type="Rhea" id="RHEA-COMP:10698"/>
        <dbReference type="Rhea" id="RHEA-COMP:10700"/>
        <dbReference type="ChEBI" id="CHEBI:15361"/>
        <dbReference type="ChEBI" id="CHEBI:15378"/>
        <dbReference type="ChEBI" id="CHEBI:29919"/>
        <dbReference type="ChEBI" id="CHEBI:29950"/>
        <dbReference type="ChEBI" id="CHEBI:50058"/>
        <dbReference type="ChEBI" id="CHEBI:57678"/>
        <dbReference type="EC" id="2.8.1.2"/>
    </reaction>
    <physiologicalReaction direction="left-to-right" evidence="5">
        <dbReference type="Rhea" id="RHEA:21741"/>
    </physiologicalReaction>
</comment>
<dbReference type="PANTHER" id="PTHR11364">
    <property type="entry name" value="THIOSULFATE SULFERTANSFERASE"/>
    <property type="match status" value="1"/>
</dbReference>
<dbReference type="GO" id="GO:0016784">
    <property type="term" value="F:3-mercaptopyruvate sulfurtransferase activity"/>
    <property type="evidence" value="ECO:0007669"/>
    <property type="project" value="UniProtKB-EC"/>
</dbReference>
<dbReference type="Pfam" id="PF00581">
    <property type="entry name" value="Rhodanese"/>
    <property type="match status" value="2"/>
</dbReference>
<dbReference type="OrthoDB" id="9781034at2"/>
<evidence type="ECO:0000259" key="7">
    <source>
        <dbReference type="PROSITE" id="PS50206"/>
    </source>
</evidence>
<sequence>MSTSPLIDPSTLANELDDPKLVVLDASWYMPAHERDPEAEFEAGHIAGARRFDFDGDVRDPDSSLPHMMPSAERFQERVQALGIDRDSRIVVYDGMGIFAAPRAWWMFKAMGHDDVRVLDGGLPAWKAAGQPVEDGSQATLERGDFVARPDPARIRDAEQVLQSLDRAETVVDARAAPRFTGKQAEPRAGLRSGHMPGARNLPFDRILKDGHYRSPEEIRKAYEEAGVDGKKPIVTTCGSGVTAAVLALGAESAGLGPVAVYDGSWSEWGQETRPELPVVKGEA</sequence>
<comment type="caution">
    <text evidence="8">The sequence shown here is derived from an EMBL/GenBank/DDBJ whole genome shotgun (WGS) entry which is preliminary data.</text>
</comment>
<keyword evidence="4" id="KW-0677">Repeat</keyword>
<dbReference type="FunFam" id="3.40.250.10:FF:000015">
    <property type="entry name" value="Sulfurtransferase"/>
    <property type="match status" value="1"/>
</dbReference>
<proteinExistence type="predicted"/>
<evidence type="ECO:0000256" key="6">
    <source>
        <dbReference type="RuleBase" id="RU000507"/>
    </source>
</evidence>
<dbReference type="Proteomes" id="UP000320314">
    <property type="component" value="Unassembled WGS sequence"/>
</dbReference>
<reference evidence="8 9" key="1">
    <citation type="submission" date="2019-06" db="EMBL/GenBank/DDBJ databases">
        <authorList>
            <person name="Li M."/>
        </authorList>
    </citation>
    <scope>NUCLEOTIDE SEQUENCE [LARGE SCALE GENOMIC DNA]</scope>
    <source>
        <strain evidence="8 9">BGMRC6574</strain>
    </source>
</reference>
<dbReference type="PROSITE" id="PS50206">
    <property type="entry name" value="RHODANESE_3"/>
    <property type="match status" value="2"/>
</dbReference>
<dbReference type="Gene3D" id="3.40.250.10">
    <property type="entry name" value="Rhodanese-like domain"/>
    <property type="match status" value="2"/>
</dbReference>
<organism evidence="8 9">
    <name type="scientific">Pararhizobium mangrovi</name>
    <dbReference type="NCBI Taxonomy" id="2590452"/>
    <lineage>
        <taxon>Bacteria</taxon>
        <taxon>Pseudomonadati</taxon>
        <taxon>Pseudomonadota</taxon>
        <taxon>Alphaproteobacteria</taxon>
        <taxon>Hyphomicrobiales</taxon>
        <taxon>Rhizobiaceae</taxon>
        <taxon>Rhizobium/Agrobacterium group</taxon>
        <taxon>Pararhizobium</taxon>
    </lineage>
</organism>
<dbReference type="GO" id="GO:0005737">
    <property type="term" value="C:cytoplasm"/>
    <property type="evidence" value="ECO:0007669"/>
    <property type="project" value="UniProtKB-SubCell"/>
</dbReference>
<evidence type="ECO:0000256" key="2">
    <source>
        <dbReference type="ARBA" id="ARBA00022490"/>
    </source>
</evidence>
<evidence type="ECO:0000256" key="5">
    <source>
        <dbReference type="ARBA" id="ARBA00051793"/>
    </source>
</evidence>
<dbReference type="InterPro" id="IPR036873">
    <property type="entry name" value="Rhodanese-like_dom_sf"/>
</dbReference>
<protein>
    <recommendedName>
        <fullName evidence="6">Sulfurtransferase</fullName>
    </recommendedName>
</protein>
<dbReference type="CDD" id="cd01448">
    <property type="entry name" value="TST_Repeat_1"/>
    <property type="match status" value="1"/>
</dbReference>
<evidence type="ECO:0000256" key="4">
    <source>
        <dbReference type="ARBA" id="ARBA00022737"/>
    </source>
</evidence>
<feature type="domain" description="Rhodanese" evidence="7">
    <location>
        <begin position="165"/>
        <end position="278"/>
    </location>
</feature>
<dbReference type="EMBL" id="VHLH01000006">
    <property type="protein sequence ID" value="TPW30376.1"/>
    <property type="molecule type" value="Genomic_DNA"/>
</dbReference>
<dbReference type="CDD" id="cd01449">
    <property type="entry name" value="TST_Repeat_2"/>
    <property type="match status" value="1"/>
</dbReference>
<evidence type="ECO:0000313" key="9">
    <source>
        <dbReference type="Proteomes" id="UP000320314"/>
    </source>
</evidence>
<keyword evidence="2" id="KW-0963">Cytoplasm</keyword>
<dbReference type="SUPFAM" id="SSF52821">
    <property type="entry name" value="Rhodanese/Cell cycle control phosphatase"/>
    <property type="match status" value="2"/>
</dbReference>
<feature type="domain" description="Rhodanese" evidence="7">
    <location>
        <begin position="17"/>
        <end position="135"/>
    </location>
</feature>
<dbReference type="PROSITE" id="PS00683">
    <property type="entry name" value="RHODANESE_2"/>
    <property type="match status" value="1"/>
</dbReference>
<keyword evidence="9" id="KW-1185">Reference proteome</keyword>
<dbReference type="NCBIfam" id="NF008557">
    <property type="entry name" value="PRK11493.1"/>
    <property type="match status" value="1"/>
</dbReference>
<dbReference type="SMART" id="SM00450">
    <property type="entry name" value="RHOD"/>
    <property type="match status" value="2"/>
</dbReference>
<dbReference type="InterPro" id="IPR001307">
    <property type="entry name" value="Thiosulphate_STrfase_CS"/>
</dbReference>
<dbReference type="PANTHER" id="PTHR11364:SF27">
    <property type="entry name" value="SULFURTRANSFERASE"/>
    <property type="match status" value="1"/>
</dbReference>